<dbReference type="EC" id="3.4.24.-" evidence="11"/>
<keyword evidence="10 11" id="KW-0472">Membrane</keyword>
<dbReference type="PANTHER" id="PTHR42837">
    <property type="entry name" value="REGULATOR OF SIGMA-E PROTEASE RSEP"/>
    <property type="match status" value="1"/>
</dbReference>
<keyword evidence="4" id="KW-0645">Protease</keyword>
<evidence type="ECO:0000256" key="11">
    <source>
        <dbReference type="RuleBase" id="RU362031"/>
    </source>
</evidence>
<dbReference type="AlphaFoldDB" id="A0A7V4WVT8"/>
<name>A0A7V4WVT8_CALAY</name>
<sequence>MILDSNEILCTINLVNEMINILAIIFVFSILIIIHELGHFLAARWMGVRVERFSIGFPPTIFRKKIGQTDFQVGAIPLGGYVKMAGMLDESMDAEMTGAEDEFNSKPVWRRIVIITAGVVMNLFLAILILTLLNFFQGERIRPYTTIGVVADSGVGAKIGFKPGDRIIAVNGQEVNTWEDIESLYIDGLNSDIHFLVERDGKRVDLLYKREWFSQKQGEMLDIAPLIPGKVGDLVPDMPAAQIGLQKGDQIIQIGDVKINSWQELTKEIQAYPGKPVQLKWLRGKDTLSATITPQPVPETGPNGETKEVGRIGIYYYFEHRDIGLFNSLVLGVKNTFQLIHLNIRGLWWVISGAKSATEVIGGPIMIAKMAGDAARTGWVSLWYLIAALSSILAFFNILPIPALDGGHLFFLLIEGAMGRPLSMKARIKIQQIGMAILLTFIILILYVDISRLLF</sequence>
<organism evidence="13">
    <name type="scientific">Caldithrix abyssi</name>
    <dbReference type="NCBI Taxonomy" id="187145"/>
    <lineage>
        <taxon>Bacteria</taxon>
        <taxon>Pseudomonadati</taxon>
        <taxon>Calditrichota</taxon>
        <taxon>Calditrichia</taxon>
        <taxon>Calditrichales</taxon>
        <taxon>Calditrichaceae</taxon>
        <taxon>Caldithrix</taxon>
    </lineage>
</organism>
<protein>
    <recommendedName>
        <fullName evidence="11">Zinc metalloprotease</fullName>
        <ecNumber evidence="11">3.4.24.-</ecNumber>
    </recommendedName>
</protein>
<dbReference type="PANTHER" id="PTHR42837:SF2">
    <property type="entry name" value="MEMBRANE METALLOPROTEASE ARASP2, CHLOROPLASTIC-RELATED"/>
    <property type="match status" value="1"/>
</dbReference>
<dbReference type="InterPro" id="IPR041489">
    <property type="entry name" value="PDZ_6"/>
</dbReference>
<dbReference type="SMART" id="SM00228">
    <property type="entry name" value="PDZ"/>
    <property type="match status" value="2"/>
</dbReference>
<dbReference type="InterPro" id="IPR008915">
    <property type="entry name" value="Peptidase_M50"/>
</dbReference>
<keyword evidence="11" id="KW-0479">Metal-binding</keyword>
<evidence type="ECO:0000256" key="4">
    <source>
        <dbReference type="ARBA" id="ARBA00022670"/>
    </source>
</evidence>
<keyword evidence="8 11" id="KW-1133">Transmembrane helix</keyword>
<dbReference type="SUPFAM" id="SSF50156">
    <property type="entry name" value="PDZ domain-like"/>
    <property type="match status" value="2"/>
</dbReference>
<keyword evidence="5 11" id="KW-0812">Transmembrane</keyword>
<feature type="transmembrane region" description="Helical" evidence="11">
    <location>
        <begin position="112"/>
        <end position="136"/>
    </location>
</feature>
<gene>
    <name evidence="13" type="primary">rseP</name>
    <name evidence="13" type="ORF">ENK44_13435</name>
</gene>
<evidence type="ECO:0000256" key="7">
    <source>
        <dbReference type="ARBA" id="ARBA00022833"/>
    </source>
</evidence>
<dbReference type="Pfam" id="PF02163">
    <property type="entry name" value="Peptidase_M50"/>
    <property type="match status" value="1"/>
</dbReference>
<comment type="subcellular location">
    <subcellularLocation>
        <location evidence="2">Membrane</location>
        <topology evidence="2">Multi-pass membrane protein</topology>
    </subcellularLocation>
</comment>
<dbReference type="NCBIfam" id="TIGR00054">
    <property type="entry name" value="RIP metalloprotease RseP"/>
    <property type="match status" value="1"/>
</dbReference>
<evidence type="ECO:0000256" key="6">
    <source>
        <dbReference type="ARBA" id="ARBA00022801"/>
    </source>
</evidence>
<dbReference type="EMBL" id="DRQG01000126">
    <property type="protein sequence ID" value="HGY56704.1"/>
    <property type="molecule type" value="Genomic_DNA"/>
</dbReference>
<dbReference type="CDD" id="cd23081">
    <property type="entry name" value="cpPDZ_EcRseP-like"/>
    <property type="match status" value="1"/>
</dbReference>
<keyword evidence="9 11" id="KW-0482">Metalloprotease</keyword>
<dbReference type="GO" id="GO:0046872">
    <property type="term" value="F:metal ion binding"/>
    <property type="evidence" value="ECO:0007669"/>
    <property type="project" value="UniProtKB-KW"/>
</dbReference>
<comment type="caution">
    <text evidence="13">The sequence shown here is derived from an EMBL/GenBank/DDBJ whole genome shotgun (WGS) entry which is preliminary data.</text>
</comment>
<feature type="domain" description="PDZ" evidence="12">
    <location>
        <begin position="126"/>
        <end position="201"/>
    </location>
</feature>
<dbReference type="GO" id="GO:0016020">
    <property type="term" value="C:membrane"/>
    <property type="evidence" value="ECO:0007669"/>
    <property type="project" value="UniProtKB-SubCell"/>
</dbReference>
<evidence type="ECO:0000256" key="8">
    <source>
        <dbReference type="ARBA" id="ARBA00022989"/>
    </source>
</evidence>
<evidence type="ECO:0000259" key="12">
    <source>
        <dbReference type="SMART" id="SM00228"/>
    </source>
</evidence>
<feature type="domain" description="PDZ" evidence="12">
    <location>
        <begin position="217"/>
        <end position="285"/>
    </location>
</feature>
<dbReference type="Gene3D" id="2.30.42.10">
    <property type="match status" value="2"/>
</dbReference>
<keyword evidence="6 11" id="KW-0378">Hydrolase</keyword>
<dbReference type="Pfam" id="PF17820">
    <property type="entry name" value="PDZ_6"/>
    <property type="match status" value="2"/>
</dbReference>
<evidence type="ECO:0000256" key="5">
    <source>
        <dbReference type="ARBA" id="ARBA00022692"/>
    </source>
</evidence>
<reference evidence="13" key="1">
    <citation type="journal article" date="2020" name="mSystems">
        <title>Genome- and Community-Level Interaction Insights into Carbon Utilization and Element Cycling Functions of Hydrothermarchaeota in Hydrothermal Sediment.</title>
        <authorList>
            <person name="Zhou Z."/>
            <person name="Liu Y."/>
            <person name="Xu W."/>
            <person name="Pan J."/>
            <person name="Luo Z.H."/>
            <person name="Li M."/>
        </authorList>
    </citation>
    <scope>NUCLEOTIDE SEQUENCE [LARGE SCALE GENOMIC DNA]</scope>
    <source>
        <strain evidence="13">HyVt-577</strain>
    </source>
</reference>
<keyword evidence="7 11" id="KW-0862">Zinc</keyword>
<comment type="cofactor">
    <cofactor evidence="1 11">
        <name>Zn(2+)</name>
        <dbReference type="ChEBI" id="CHEBI:29105"/>
    </cofactor>
</comment>
<dbReference type="GO" id="GO:0004222">
    <property type="term" value="F:metalloendopeptidase activity"/>
    <property type="evidence" value="ECO:0007669"/>
    <property type="project" value="InterPro"/>
</dbReference>
<dbReference type="InterPro" id="IPR004387">
    <property type="entry name" value="Pept_M50_Zn"/>
</dbReference>
<comment type="similarity">
    <text evidence="3 11">Belongs to the peptidase M50B family.</text>
</comment>
<dbReference type="InterPro" id="IPR001478">
    <property type="entry name" value="PDZ"/>
</dbReference>
<feature type="transmembrane region" description="Helical" evidence="11">
    <location>
        <begin position="433"/>
        <end position="450"/>
    </location>
</feature>
<accession>A0A7V4WVT8</accession>
<feature type="transmembrane region" description="Helical" evidence="11">
    <location>
        <begin position="382"/>
        <end position="413"/>
    </location>
</feature>
<dbReference type="InterPro" id="IPR036034">
    <property type="entry name" value="PDZ_sf"/>
</dbReference>
<evidence type="ECO:0000256" key="9">
    <source>
        <dbReference type="ARBA" id="ARBA00023049"/>
    </source>
</evidence>
<evidence type="ECO:0000256" key="10">
    <source>
        <dbReference type="ARBA" id="ARBA00023136"/>
    </source>
</evidence>
<dbReference type="GO" id="GO:0006508">
    <property type="term" value="P:proteolysis"/>
    <property type="evidence" value="ECO:0007669"/>
    <property type="project" value="UniProtKB-KW"/>
</dbReference>
<evidence type="ECO:0000256" key="1">
    <source>
        <dbReference type="ARBA" id="ARBA00001947"/>
    </source>
</evidence>
<dbReference type="Proteomes" id="UP000885779">
    <property type="component" value="Unassembled WGS sequence"/>
</dbReference>
<evidence type="ECO:0000313" key="13">
    <source>
        <dbReference type="EMBL" id="HGY56704.1"/>
    </source>
</evidence>
<feature type="transmembrane region" description="Helical" evidence="11">
    <location>
        <begin position="21"/>
        <end position="42"/>
    </location>
</feature>
<evidence type="ECO:0000256" key="2">
    <source>
        <dbReference type="ARBA" id="ARBA00004141"/>
    </source>
</evidence>
<dbReference type="CDD" id="cd06163">
    <property type="entry name" value="S2P-M50_PDZ_RseP-like"/>
    <property type="match status" value="1"/>
</dbReference>
<proteinExistence type="inferred from homology"/>
<evidence type="ECO:0000256" key="3">
    <source>
        <dbReference type="ARBA" id="ARBA00007931"/>
    </source>
</evidence>